<evidence type="ECO:0000313" key="2">
    <source>
        <dbReference type="Proteomes" id="UP001148629"/>
    </source>
</evidence>
<name>A0ACC1RNI1_9HYPO</name>
<organism evidence="1 2">
    <name type="scientific">Fusarium decemcellulare</name>
    <dbReference type="NCBI Taxonomy" id="57161"/>
    <lineage>
        <taxon>Eukaryota</taxon>
        <taxon>Fungi</taxon>
        <taxon>Dikarya</taxon>
        <taxon>Ascomycota</taxon>
        <taxon>Pezizomycotina</taxon>
        <taxon>Sordariomycetes</taxon>
        <taxon>Hypocreomycetidae</taxon>
        <taxon>Hypocreales</taxon>
        <taxon>Nectriaceae</taxon>
        <taxon>Fusarium</taxon>
        <taxon>Fusarium decemcellulare species complex</taxon>
    </lineage>
</organism>
<proteinExistence type="predicted"/>
<gene>
    <name evidence="1" type="ORF">NM208_g12994</name>
</gene>
<reference evidence="1" key="1">
    <citation type="submission" date="2022-08" db="EMBL/GenBank/DDBJ databases">
        <title>Genome Sequence of Fusarium decemcellulare.</title>
        <authorList>
            <person name="Buettner E."/>
        </authorList>
    </citation>
    <scope>NUCLEOTIDE SEQUENCE</scope>
    <source>
        <strain evidence="1">Babe19</strain>
    </source>
</reference>
<comment type="caution">
    <text evidence="1">The sequence shown here is derived from an EMBL/GenBank/DDBJ whole genome shotgun (WGS) entry which is preliminary data.</text>
</comment>
<evidence type="ECO:0000313" key="1">
    <source>
        <dbReference type="EMBL" id="KAJ3522120.1"/>
    </source>
</evidence>
<accession>A0ACC1RNI1</accession>
<dbReference type="Proteomes" id="UP001148629">
    <property type="component" value="Unassembled WGS sequence"/>
</dbReference>
<sequence length="527" mass="59948">MYSGQFYALREPAAFALSNKLSTFTTLLVLYIVAKVIYAALLSPTKHIPGALLSKAFGTRLTLTLLRGNKMYFAAEQHRRYGPLVEISPGYMSCDSTTAVKTVYGSHKWRKSRFYSDFADFNGVSSLFSETKPERAQILRRAFLPAFSRANLVAMAPKIFSHINKFLVKLDEFEKAKKPMEVYRWTRYLTFEVVTDVGFGGEYDMISSGELNHPFVRDFDESVTWGVVKSVIPWADKVPDWLMGEKLTDWRAAADRTLKHAQGGLAQWRHHRLTGKDSNRVDILQRLIQHGEKYPDEKLTEQELETEIMEIMLAGGDTTATTVTYGLYELAKNSQVQEQLRAALRDQIPDPADMTLERLEAVPYLDWTVKEMLRTHPTLPSLLERVVPAEGAQIAGYHVPGGSIIGMSAWSMNKSPDVFPDPLAFRPERFVYLLLLFLTCGQQHRSNRWENSTPEMTANMLSFSTGPRSCVGQNLAITQTRIHIGTILRNFRVDLHPDTTPEIMRTVDNFQGKPLEDKVFLFFKRMP</sequence>
<dbReference type="EMBL" id="JANRMS010002516">
    <property type="protein sequence ID" value="KAJ3522120.1"/>
    <property type="molecule type" value="Genomic_DNA"/>
</dbReference>
<keyword evidence="2" id="KW-1185">Reference proteome</keyword>
<protein>
    <submittedName>
        <fullName evidence="1">Uncharacterized protein</fullName>
    </submittedName>
</protein>